<gene>
    <name evidence="2" type="ordered locus">Tpen_0883</name>
</gene>
<dbReference type="KEGG" id="tpe:Tpen_0883"/>
<dbReference type="InterPro" id="IPR001719">
    <property type="entry name" value="AP_endonuc_2"/>
</dbReference>
<dbReference type="InterPro" id="IPR036237">
    <property type="entry name" value="Xyl_isomerase-like_sf"/>
</dbReference>
<dbReference type="HOGENOM" id="CLU_068832_0_0_2"/>
<dbReference type="GO" id="GO:0008270">
    <property type="term" value="F:zinc ion binding"/>
    <property type="evidence" value="ECO:0007669"/>
    <property type="project" value="InterPro"/>
</dbReference>
<proteinExistence type="predicted"/>
<dbReference type="GO" id="GO:0003906">
    <property type="term" value="F:DNA-(apurinic or apyrimidinic site) endonuclease activity"/>
    <property type="evidence" value="ECO:0007669"/>
    <property type="project" value="TreeGrafter"/>
</dbReference>
<dbReference type="Gene3D" id="3.20.20.150">
    <property type="entry name" value="Divalent-metal-dependent TIM barrel enzymes"/>
    <property type="match status" value="1"/>
</dbReference>
<dbReference type="STRING" id="368408.Tpen_0883"/>
<dbReference type="SUPFAM" id="SSF51658">
    <property type="entry name" value="Xylose isomerase-like"/>
    <property type="match status" value="1"/>
</dbReference>
<dbReference type="SMART" id="SM00518">
    <property type="entry name" value="AP2Ec"/>
    <property type="match status" value="1"/>
</dbReference>
<dbReference type="Pfam" id="PF01261">
    <property type="entry name" value="AP_endonuc_2"/>
    <property type="match status" value="1"/>
</dbReference>
<evidence type="ECO:0000313" key="2">
    <source>
        <dbReference type="EMBL" id="ABL78284.1"/>
    </source>
</evidence>
<dbReference type="GO" id="GO:0006284">
    <property type="term" value="P:base-excision repair"/>
    <property type="evidence" value="ECO:0007669"/>
    <property type="project" value="TreeGrafter"/>
</dbReference>
<accession>A1RYK4</accession>
<dbReference type="PANTHER" id="PTHR21445:SF0">
    <property type="entry name" value="APURINIC-APYRIMIDINIC ENDONUCLEASE"/>
    <property type="match status" value="1"/>
</dbReference>
<organism evidence="2 3">
    <name type="scientific">Thermofilum pendens (strain DSM 2475 / Hrk 5)</name>
    <dbReference type="NCBI Taxonomy" id="368408"/>
    <lineage>
        <taxon>Archaea</taxon>
        <taxon>Thermoproteota</taxon>
        <taxon>Thermoprotei</taxon>
        <taxon>Thermofilales</taxon>
        <taxon>Thermofilaceae</taxon>
        <taxon>Thermofilum</taxon>
    </lineage>
</organism>
<dbReference type="OrthoDB" id="33250at2157"/>
<dbReference type="eggNOG" id="arCOG01894">
    <property type="taxonomic scope" value="Archaea"/>
</dbReference>
<evidence type="ECO:0000259" key="1">
    <source>
        <dbReference type="Pfam" id="PF01261"/>
    </source>
</evidence>
<keyword evidence="3" id="KW-1185">Reference proteome</keyword>
<dbReference type="GeneID" id="4600826"/>
<dbReference type="InterPro" id="IPR013022">
    <property type="entry name" value="Xyl_isomerase-like_TIM-brl"/>
</dbReference>
<dbReference type="EC" id="3.1.21.-" evidence="2"/>
<dbReference type="GO" id="GO:0003677">
    <property type="term" value="F:DNA binding"/>
    <property type="evidence" value="ECO:0007669"/>
    <property type="project" value="InterPro"/>
</dbReference>
<dbReference type="EnsemblBacteria" id="ABL78284">
    <property type="protein sequence ID" value="ABL78284"/>
    <property type="gene ID" value="Tpen_0883"/>
</dbReference>
<keyword evidence="2" id="KW-0540">Nuclease</keyword>
<reference evidence="3" key="1">
    <citation type="journal article" date="2008" name="J. Bacteriol.">
        <title>Genome sequence of Thermofilum pendens reveals an exceptional loss of biosynthetic pathways without genome reduction.</title>
        <authorList>
            <person name="Anderson I."/>
            <person name="Rodriguez J."/>
            <person name="Susanti D."/>
            <person name="Porat I."/>
            <person name="Reich C."/>
            <person name="Ulrich L.E."/>
            <person name="Elkins J.G."/>
            <person name="Mavromatis K."/>
            <person name="Lykidis A."/>
            <person name="Kim E."/>
            <person name="Thompson L.S."/>
            <person name="Nolan M."/>
            <person name="Land M."/>
            <person name="Copeland A."/>
            <person name="Lapidus A."/>
            <person name="Lucas S."/>
            <person name="Detter C."/>
            <person name="Zhulin I.B."/>
            <person name="Olsen G.J."/>
            <person name="Whitman W."/>
            <person name="Mukhopadhyay B."/>
            <person name="Bristow J."/>
            <person name="Kyrpides N."/>
        </authorList>
    </citation>
    <scope>NUCLEOTIDE SEQUENCE [LARGE SCALE GENOMIC DNA]</scope>
    <source>
        <strain evidence="3">DSM 2475 / Hrk 5</strain>
    </source>
</reference>
<dbReference type="Proteomes" id="UP000000641">
    <property type="component" value="Chromosome"/>
</dbReference>
<dbReference type="AlphaFoldDB" id="A1RYK4"/>
<keyword evidence="2" id="KW-0378">Hydrolase</keyword>
<dbReference type="FunFam" id="3.20.20.150:FF:000017">
    <property type="entry name" value="Endonuclease IV related protein"/>
    <property type="match status" value="1"/>
</dbReference>
<keyword evidence="2" id="KW-0255">Endonuclease</keyword>
<protein>
    <submittedName>
        <fullName evidence="2">Endonuclease IV</fullName>
        <ecNumber evidence="2">3.1.21.-</ecNumber>
    </submittedName>
</protein>
<dbReference type="PANTHER" id="PTHR21445">
    <property type="entry name" value="ENDONUCLEASE IV ENDODEOXYRIBONUCLEASE IV"/>
    <property type="match status" value="1"/>
</dbReference>
<dbReference type="RefSeq" id="WP_011752549.1">
    <property type="nucleotide sequence ID" value="NC_008698.1"/>
</dbReference>
<name>A1RYK4_THEPD</name>
<feature type="domain" description="Xylose isomerase-like TIM barrel" evidence="1">
    <location>
        <begin position="29"/>
        <end position="265"/>
    </location>
</feature>
<dbReference type="GO" id="GO:0008081">
    <property type="term" value="F:phosphoric diester hydrolase activity"/>
    <property type="evidence" value="ECO:0007669"/>
    <property type="project" value="TreeGrafter"/>
</dbReference>
<dbReference type="EMBL" id="CP000505">
    <property type="protein sequence ID" value="ABL78284.1"/>
    <property type="molecule type" value="Genomic_DNA"/>
</dbReference>
<evidence type="ECO:0000313" key="3">
    <source>
        <dbReference type="Proteomes" id="UP000000641"/>
    </source>
</evidence>
<sequence length="291" mass="32641">MWKPDKLYFGPAGIPTTVSKGGVKEGMLEVKRLGLDAMEIEFVRKIFLDDKSAQEVKKLRHELEIVLTVHAPYYVNLNSADESKVKASAERVLRSAEVGFKAGAWSVCFHAGYYGDSEPESAYARIKSEVAAIARQLRDEGVEIWLRPEVLGKPSEFGSLEEVIRLSEEVENVLPTIDFAHLHARGKGALRQYQDFAAVLDALESRLGRIALDNMHIHVSGIEYGEKGEIRHLNLTEADLDYKLLVKVLRDYNVKGVVISESPNLEQDALLLKELYYGGARTSKRKRSRGE</sequence>